<sequence>MVDNLNTILPRHLKHGPGIAIEAHQLLKNGRPHQLATPVVVSNDELVPLDVDLQEGMGRCHLIGIQLFVHLAGELPMSREANNGTGIQVDDHRKTSI</sequence>
<keyword evidence="4" id="KW-1185">Reference proteome</keyword>
<evidence type="ECO:0000313" key="2">
    <source>
        <dbReference type="EMBL" id="AOZ46004.1"/>
    </source>
</evidence>
<name>A0AAC9FBT2_9ACTN</name>
<proteinExistence type="predicted"/>
<organism evidence="1 3">
    <name type="scientific">Acidipropionibacterium acidipropionici</name>
    <dbReference type="NCBI Taxonomy" id="1748"/>
    <lineage>
        <taxon>Bacteria</taxon>
        <taxon>Bacillati</taxon>
        <taxon>Actinomycetota</taxon>
        <taxon>Actinomycetes</taxon>
        <taxon>Propionibacteriales</taxon>
        <taxon>Propionibacteriaceae</taxon>
        <taxon>Acidipropionibacterium</taxon>
    </lineage>
</organism>
<reference evidence="2 4" key="1">
    <citation type="journal article" date="2016" name="Plant Dis.">
        <title>Improved production of propionic acid using genome shuffling.</title>
        <authorList>
            <person name="Luna-Flores C.H."/>
            <person name="Palfreyman R.W."/>
            <person name="Kromer J.O."/>
            <person name="Nielsen L.K."/>
            <person name="Marcellin E."/>
        </authorList>
    </citation>
    <scope>NUCLEOTIDE SEQUENCE [LARGE SCALE GENOMIC DNA]</scope>
    <source>
        <strain evidence="2 4">F3E8</strain>
    </source>
</reference>
<accession>A0AAC9FBT2</accession>
<dbReference type="Proteomes" id="UP000178666">
    <property type="component" value="Chromosome"/>
</dbReference>
<protein>
    <submittedName>
        <fullName evidence="1">Uncharacterized protein</fullName>
    </submittedName>
</protein>
<dbReference type="AlphaFoldDB" id="A0AAC9FBT2"/>
<evidence type="ECO:0000313" key="3">
    <source>
        <dbReference type="Proteomes" id="UP000075221"/>
    </source>
</evidence>
<dbReference type="Proteomes" id="UP000075221">
    <property type="component" value="Chromosome"/>
</dbReference>
<dbReference type="EMBL" id="CP014352">
    <property type="protein sequence ID" value="AMS04511.1"/>
    <property type="molecule type" value="Genomic_DNA"/>
</dbReference>
<evidence type="ECO:0000313" key="4">
    <source>
        <dbReference type="Proteomes" id="UP000178666"/>
    </source>
</evidence>
<gene>
    <name evidence="2" type="ORF">A8L58_03930</name>
    <name evidence="1" type="ORF">AXH35_02465</name>
</gene>
<reference evidence="1 3" key="2">
    <citation type="submission" date="2016-02" db="EMBL/GenBank/DDBJ databases">
        <title>Complete Genome Sequence of Propionibacterium acidipropionici ATCC 55737.</title>
        <authorList>
            <person name="Luna Flores C.H."/>
            <person name="Nielsen L.K."/>
            <person name="Marcellin E."/>
        </authorList>
    </citation>
    <scope>NUCLEOTIDE SEQUENCE [LARGE SCALE GENOMIC DNA]</scope>
    <source>
        <strain evidence="1 3">ATCC 55737</strain>
    </source>
</reference>
<evidence type="ECO:0000313" key="1">
    <source>
        <dbReference type="EMBL" id="AMS04511.1"/>
    </source>
</evidence>
<dbReference type="EMBL" id="CP015970">
    <property type="protein sequence ID" value="AOZ46004.1"/>
    <property type="molecule type" value="Genomic_DNA"/>
</dbReference>